<keyword evidence="8" id="KW-0677">Repeat</keyword>
<keyword evidence="5" id="KW-0808">Transferase</keyword>
<dbReference type="Gramene" id="KCW68279">
    <property type="protein sequence ID" value="KCW68279"/>
    <property type="gene ID" value="EUGRSUZ_F01943"/>
</dbReference>
<evidence type="ECO:0000256" key="1">
    <source>
        <dbReference type="ARBA" id="ARBA00004479"/>
    </source>
</evidence>
<evidence type="ECO:0000256" key="15">
    <source>
        <dbReference type="ARBA" id="ARBA00023180"/>
    </source>
</evidence>
<dbReference type="InterPro" id="IPR001881">
    <property type="entry name" value="EGF-like_Ca-bd_dom"/>
</dbReference>
<evidence type="ECO:0000256" key="14">
    <source>
        <dbReference type="ARBA" id="ARBA00023157"/>
    </source>
</evidence>
<dbReference type="FunFam" id="2.10.25.10:FF:000038">
    <property type="entry name" value="Fibrillin 2"/>
    <property type="match status" value="1"/>
</dbReference>
<dbReference type="InterPro" id="IPR000719">
    <property type="entry name" value="Prot_kinase_dom"/>
</dbReference>
<feature type="domain" description="EGF-like" evidence="19">
    <location>
        <begin position="319"/>
        <end position="359"/>
    </location>
</feature>
<keyword evidence="2" id="KW-0723">Serine/threonine-protein kinase</keyword>
<dbReference type="GO" id="GO:0007166">
    <property type="term" value="P:cell surface receptor signaling pathway"/>
    <property type="evidence" value="ECO:0000318"/>
    <property type="project" value="GO_Central"/>
</dbReference>
<name>A0A059BQG8_EUCGR</name>
<dbReference type="Pfam" id="PF07714">
    <property type="entry name" value="PK_Tyr_Ser-Thr"/>
    <property type="match status" value="1"/>
</dbReference>
<dbReference type="Gene3D" id="1.10.510.10">
    <property type="entry name" value="Transferase(Phosphotransferase) domain 1"/>
    <property type="match status" value="1"/>
</dbReference>
<dbReference type="PROSITE" id="PS50011">
    <property type="entry name" value="PROTEIN_KINASE_DOM"/>
    <property type="match status" value="1"/>
</dbReference>
<evidence type="ECO:0000256" key="4">
    <source>
        <dbReference type="ARBA" id="ARBA00022553"/>
    </source>
</evidence>
<dbReference type="eggNOG" id="ENOG502SMEV">
    <property type="taxonomic scope" value="Eukaryota"/>
</dbReference>
<dbReference type="InterPro" id="IPR001245">
    <property type="entry name" value="Ser-Thr/Tyr_kinase_cat_dom"/>
</dbReference>
<reference evidence="20" key="1">
    <citation type="submission" date="2013-07" db="EMBL/GenBank/DDBJ databases">
        <title>The genome of Eucalyptus grandis.</title>
        <authorList>
            <person name="Schmutz J."/>
            <person name="Hayes R."/>
            <person name="Myburg A."/>
            <person name="Tuskan G."/>
            <person name="Grattapaglia D."/>
            <person name="Rokhsar D.S."/>
        </authorList>
    </citation>
    <scope>NUCLEOTIDE SEQUENCE</scope>
    <source>
        <tissue evidence="20">Leaf extractions</tissue>
    </source>
</reference>
<feature type="compositionally biased region" description="Acidic residues" evidence="17">
    <location>
        <begin position="715"/>
        <end position="730"/>
    </location>
</feature>
<dbReference type="InParanoid" id="A0A059BQG8"/>
<evidence type="ECO:0000256" key="7">
    <source>
        <dbReference type="ARBA" id="ARBA00022729"/>
    </source>
</evidence>
<dbReference type="AlphaFoldDB" id="A0A059BQG8"/>
<dbReference type="GO" id="GO:0005509">
    <property type="term" value="F:calcium ion binding"/>
    <property type="evidence" value="ECO:0007669"/>
    <property type="project" value="InterPro"/>
</dbReference>
<dbReference type="Pfam" id="PF13947">
    <property type="entry name" value="GUB_WAK_bind"/>
    <property type="match status" value="1"/>
</dbReference>
<evidence type="ECO:0000256" key="3">
    <source>
        <dbReference type="ARBA" id="ARBA00022536"/>
    </source>
</evidence>
<evidence type="ECO:0000256" key="6">
    <source>
        <dbReference type="ARBA" id="ARBA00022692"/>
    </source>
</evidence>
<feature type="domain" description="Protein kinase" evidence="18">
    <location>
        <begin position="424"/>
        <end position="709"/>
    </location>
</feature>
<evidence type="ECO:0000256" key="11">
    <source>
        <dbReference type="ARBA" id="ARBA00022840"/>
    </source>
</evidence>
<keyword evidence="11" id="KW-0067">ATP-binding</keyword>
<evidence type="ECO:0000256" key="12">
    <source>
        <dbReference type="ARBA" id="ARBA00022989"/>
    </source>
</evidence>
<evidence type="ECO:0000256" key="10">
    <source>
        <dbReference type="ARBA" id="ARBA00022777"/>
    </source>
</evidence>
<evidence type="ECO:0000259" key="19">
    <source>
        <dbReference type="PROSITE" id="PS50026"/>
    </source>
</evidence>
<keyword evidence="12" id="KW-1133">Transmembrane helix</keyword>
<dbReference type="GO" id="GO:0005886">
    <property type="term" value="C:plasma membrane"/>
    <property type="evidence" value="ECO:0000318"/>
    <property type="project" value="GO_Central"/>
</dbReference>
<keyword evidence="9" id="KW-0547">Nucleotide-binding</keyword>
<evidence type="ECO:0000313" key="20">
    <source>
        <dbReference type="EMBL" id="KCW68279.1"/>
    </source>
</evidence>
<evidence type="ECO:0000256" key="17">
    <source>
        <dbReference type="SAM" id="MobiDB-lite"/>
    </source>
</evidence>
<evidence type="ECO:0000256" key="16">
    <source>
        <dbReference type="PROSITE-ProRule" id="PRU00076"/>
    </source>
</evidence>
<dbReference type="Pfam" id="PF08488">
    <property type="entry name" value="WAK"/>
    <property type="match status" value="1"/>
</dbReference>
<evidence type="ECO:0000256" key="13">
    <source>
        <dbReference type="ARBA" id="ARBA00023136"/>
    </source>
</evidence>
<dbReference type="SMART" id="SM00181">
    <property type="entry name" value="EGF"/>
    <property type="match status" value="2"/>
</dbReference>
<dbReference type="InterPro" id="IPR011009">
    <property type="entry name" value="Kinase-like_dom_sf"/>
</dbReference>
<keyword evidence="14" id="KW-1015">Disulfide bond</keyword>
<dbReference type="InterPro" id="IPR018097">
    <property type="entry name" value="EGF_Ca-bd_CS"/>
</dbReference>
<dbReference type="EMBL" id="KK198758">
    <property type="protein sequence ID" value="KCW68279.1"/>
    <property type="molecule type" value="Genomic_DNA"/>
</dbReference>
<feature type="region of interest" description="Disordered" evidence="17">
    <location>
        <begin position="1"/>
        <end position="21"/>
    </location>
</feature>
<dbReference type="InterPro" id="IPR000742">
    <property type="entry name" value="EGF"/>
</dbReference>
<keyword evidence="4" id="KW-0597">Phosphoprotein</keyword>
<dbReference type="PROSITE" id="PS00010">
    <property type="entry name" value="ASX_HYDROXYL"/>
    <property type="match status" value="1"/>
</dbReference>
<proteinExistence type="predicted"/>
<dbReference type="CDD" id="cd00054">
    <property type="entry name" value="EGF_CA"/>
    <property type="match status" value="1"/>
</dbReference>
<dbReference type="PROSITE" id="PS01186">
    <property type="entry name" value="EGF_2"/>
    <property type="match status" value="1"/>
</dbReference>
<dbReference type="InterPro" id="IPR025287">
    <property type="entry name" value="WAK_GUB"/>
</dbReference>
<dbReference type="GO" id="GO:0005524">
    <property type="term" value="F:ATP binding"/>
    <property type="evidence" value="ECO:0007669"/>
    <property type="project" value="UniProtKB-KW"/>
</dbReference>
<dbReference type="GO" id="GO:0004674">
    <property type="term" value="F:protein serine/threonine kinase activity"/>
    <property type="evidence" value="ECO:0007669"/>
    <property type="project" value="UniProtKB-KW"/>
</dbReference>
<evidence type="ECO:0000256" key="2">
    <source>
        <dbReference type="ARBA" id="ARBA00022527"/>
    </source>
</evidence>
<evidence type="ECO:0008006" key="21">
    <source>
        <dbReference type="Google" id="ProtNLM"/>
    </source>
</evidence>
<dbReference type="PANTHER" id="PTHR27005:SF315">
    <property type="entry name" value="PROTEIN KINASE DOMAIN-CONTAINING PROTEIN"/>
    <property type="match status" value="1"/>
</dbReference>
<dbReference type="PROSITE" id="PS01187">
    <property type="entry name" value="EGF_CA"/>
    <property type="match status" value="1"/>
</dbReference>
<dbReference type="InterPro" id="IPR013695">
    <property type="entry name" value="WAK"/>
</dbReference>
<protein>
    <recommendedName>
        <fullName evidence="21">Protein kinase domain-containing protein</fullName>
    </recommendedName>
</protein>
<dbReference type="SUPFAM" id="SSF56112">
    <property type="entry name" value="Protein kinase-like (PK-like)"/>
    <property type="match status" value="1"/>
</dbReference>
<evidence type="ECO:0000259" key="18">
    <source>
        <dbReference type="PROSITE" id="PS50011"/>
    </source>
</evidence>
<dbReference type="GO" id="GO:0030247">
    <property type="term" value="F:polysaccharide binding"/>
    <property type="evidence" value="ECO:0007669"/>
    <property type="project" value="InterPro"/>
</dbReference>
<keyword evidence="13" id="KW-0472">Membrane</keyword>
<sequence length="747" mass="82994">MGWRERLPVYKHGQKHKGPKTDKNCVREFERVFFGMKVVHWLLTVAVAWWFQQDGAATVCERQCGNVTIPYPFGLQINCARSKDFLLSCTNAEGSGLRLMLGSLTIRKISAGGSTMVVSLPEAYECYDQNGNLTKKSNPVVIDLSPHPRYRFSETLNKLTVLGCNTMAVVADSAGTFGSGCISYCGNNVDFANETTCSGRGCCQASIPKGVKTLNISISSLNRNPSALQFGHCARAFVVDNRSFNISNLTLPRFEDVGNTPGLVLDWMVESGVRCDMAKRKTSYACAPYAACKNFGDELGYRCACIDGYEGDPYNGCTDINECKYPKTYPCHGKCKNTPGSYKCQCRLGKRGNARKSCKVSPLGIAIPVMAMSFFGITVTASVSVTMRWRLRMSNLRRNEKELMKNCEVPIFTESKLAKATNNYDDRKKLRNDGFSSVHKGKLEEHNGTEVMRDTVVVVKKPKDVDRSLLNKDFQDQLEILMNISCKNVVKLKGICLETRIPSLVYEYIPNGTLFQFIHQNESTISWEKCFKIATQAALALHSIALDYMHSKKQSPIFHGNIKSVNILLDQNNSVKISDFGTSILISPEHRHIVATQKKDSWGYIDPEYFVTGMLTPQSDVYSFGVVLVELLTRKKLHVTESEKSINTIHRFISSVKVNKFSDVINFEGASEDEMERVRTVAKIAVNCLDQSGANRPTMSDVAQQLASINPSSTVEEENEEPEPGEDPEESSSCPSCLGMDLASSCI</sequence>
<evidence type="ECO:0000256" key="8">
    <source>
        <dbReference type="ARBA" id="ARBA00022737"/>
    </source>
</evidence>
<keyword evidence="3 16" id="KW-0245">EGF-like domain</keyword>
<keyword evidence="10" id="KW-0418">Kinase</keyword>
<keyword evidence="6" id="KW-0812">Transmembrane</keyword>
<gene>
    <name evidence="20" type="ORF">EUGRSUZ_F01943</name>
</gene>
<evidence type="ECO:0000256" key="9">
    <source>
        <dbReference type="ARBA" id="ARBA00022741"/>
    </source>
</evidence>
<dbReference type="InterPro" id="IPR045274">
    <property type="entry name" value="WAK-like"/>
</dbReference>
<keyword evidence="7" id="KW-0732">Signal</keyword>
<dbReference type="Gene3D" id="2.10.25.10">
    <property type="entry name" value="Laminin"/>
    <property type="match status" value="1"/>
</dbReference>
<evidence type="ECO:0000256" key="5">
    <source>
        <dbReference type="ARBA" id="ARBA00022679"/>
    </source>
</evidence>
<comment type="subcellular location">
    <subcellularLocation>
        <location evidence="1">Membrane</location>
        <topology evidence="1">Single-pass type I membrane protein</topology>
    </subcellularLocation>
</comment>
<keyword evidence="15" id="KW-0325">Glycoprotein</keyword>
<dbReference type="PANTHER" id="PTHR27005">
    <property type="entry name" value="WALL-ASSOCIATED RECEPTOR KINASE-LIKE 21"/>
    <property type="match status" value="1"/>
</dbReference>
<feature type="region of interest" description="Disordered" evidence="17">
    <location>
        <begin position="709"/>
        <end position="747"/>
    </location>
</feature>
<dbReference type="Gene3D" id="3.30.200.20">
    <property type="entry name" value="Phosphorylase Kinase, domain 1"/>
    <property type="match status" value="1"/>
</dbReference>
<dbReference type="SMART" id="SM00179">
    <property type="entry name" value="EGF_CA"/>
    <property type="match status" value="1"/>
</dbReference>
<dbReference type="SUPFAM" id="SSF57196">
    <property type="entry name" value="EGF/Laminin"/>
    <property type="match status" value="1"/>
</dbReference>
<accession>A0A059BQG8</accession>
<comment type="caution">
    <text evidence="16">Lacks conserved residue(s) required for the propagation of feature annotation.</text>
</comment>
<organism evidence="20">
    <name type="scientific">Eucalyptus grandis</name>
    <name type="common">Flooded gum</name>
    <dbReference type="NCBI Taxonomy" id="71139"/>
    <lineage>
        <taxon>Eukaryota</taxon>
        <taxon>Viridiplantae</taxon>
        <taxon>Streptophyta</taxon>
        <taxon>Embryophyta</taxon>
        <taxon>Tracheophyta</taxon>
        <taxon>Spermatophyta</taxon>
        <taxon>Magnoliopsida</taxon>
        <taxon>eudicotyledons</taxon>
        <taxon>Gunneridae</taxon>
        <taxon>Pentapetalae</taxon>
        <taxon>rosids</taxon>
        <taxon>malvids</taxon>
        <taxon>Myrtales</taxon>
        <taxon>Myrtaceae</taxon>
        <taxon>Myrtoideae</taxon>
        <taxon>Eucalypteae</taxon>
        <taxon>Eucalyptus</taxon>
    </lineage>
</organism>
<dbReference type="InterPro" id="IPR000152">
    <property type="entry name" value="EGF-type_Asp/Asn_hydroxyl_site"/>
</dbReference>
<dbReference type="PROSITE" id="PS50026">
    <property type="entry name" value="EGF_3"/>
    <property type="match status" value="1"/>
</dbReference>